<dbReference type="EMBL" id="KF188410">
    <property type="protein sequence ID" value="AGW43732.1"/>
    <property type="molecule type" value="Genomic_DNA"/>
</dbReference>
<evidence type="ECO:0000313" key="1">
    <source>
        <dbReference type="EMBL" id="AGW43732.1"/>
    </source>
</evidence>
<reference evidence="1 2" key="1">
    <citation type="journal article" date="2015" name="Appl. Microbiol. Biotechnol.">
        <title>The potential of the endolysin Lysdb from Lactobacillus delbrueckii phage for combating Staphylococcus aureus during cheese manufacture from raw milk.</title>
        <authorList>
            <person name="Guo T."/>
            <person name="Xin Y."/>
            <person name="Zhang C."/>
            <person name="Ouyang X."/>
            <person name="Kong J."/>
        </authorList>
    </citation>
    <scope>NUCLEOTIDE SEQUENCE [LARGE SCALE GENOMIC DNA]</scope>
</reference>
<evidence type="ECO:0000313" key="2">
    <source>
        <dbReference type="Proteomes" id="UP000016880"/>
    </source>
</evidence>
<accession>U3PBK4</accession>
<protein>
    <submittedName>
        <fullName evidence="1">Uncharacterized protein</fullName>
    </submittedName>
</protein>
<sequence length="91" mass="10740">MTKIITAQKIDDNNYELYLNGWLGDQLYEDTYFGGLVFKFGTWVLVQNTYQGTNEEIDYQTDDLDEVLWTIDCEVMDCDNLEVFNDFLDLQ</sequence>
<organism evidence="1 2">
    <name type="scientific">Lactobacillus phage phiLdb</name>
    <dbReference type="NCBI Taxonomy" id="1399942"/>
    <lineage>
        <taxon>Viruses</taxon>
        <taxon>Duplodnaviria</taxon>
        <taxon>Heunggongvirae</taxon>
        <taxon>Uroviricota</taxon>
        <taxon>Caudoviricetes</taxon>
        <taxon>Cequinquevirus</taxon>
        <taxon>Cequinquevirus Ldb</taxon>
    </lineage>
</organism>
<gene>
    <name evidence="1" type="ORF">phiLdb_00055</name>
</gene>
<dbReference type="RefSeq" id="YP_008770220.1">
    <property type="nucleotide sequence ID" value="NC_022762.1"/>
</dbReference>
<keyword evidence="2" id="KW-1185">Reference proteome</keyword>
<dbReference type="Proteomes" id="UP000016880">
    <property type="component" value="Segment"/>
</dbReference>
<dbReference type="GeneID" id="18158522"/>
<proteinExistence type="predicted"/>
<name>U3PBK4_9CAUD</name>
<dbReference type="KEGG" id="vg:18158522"/>